<name>A0AB34JBI6_PRYPA</name>
<sequence>MLLVSAALLLLFYNIRDSELESYALLAFHPGNHKHIAVTLLDAAGHDYPCDDSDGADKTIACQIRCGSSCIEPYRLCLAHSECSAIAMSDDLSFATLKHDLFPNVARSAAPIRSLTDWQAWVGGHTPKNSLPHGSYKASCSDCSATAGVLHCLQCGTSSGTQLESRVELSRCGSGSFENDDGKLRCSEQKSYQPGAHKQIAVTTRNGAGVDFPCADSDGSDGSHACQIHCATPCMEPYRLCLAYAECNAIALNTDLSFATLKVSLFSHVALSATPVSAVAEWHAYLRNASRHLSGQPRHILVVATAGFGRSFSCPDSEVDDGSTCTFKCRSVHCTDAYALCIAHEECDVVELNAPRLSWATLKTGVEITSLRSSGEEGGDWGGVASVANRSQWHVMYRAALAVANATKPSSWLAVYEKLKYLAYQGGELQTASSRPVVLSRSSATDNYDFGCAEGEGLSESTCEFSCEGSECLNAYHACLEHIQCFGVHVHLGSSSARATLKTYVVVENKGLQTIVLNEGHWRQQFLAQGRQARLQPQPGLQPSVVESL</sequence>
<reference evidence="2 3" key="1">
    <citation type="journal article" date="2024" name="Science">
        <title>Giant polyketide synthase enzymes in the biosynthesis of giant marine polyether toxins.</title>
        <authorList>
            <person name="Fallon T.R."/>
            <person name="Shende V.V."/>
            <person name="Wierzbicki I.H."/>
            <person name="Pendleton A.L."/>
            <person name="Watervoot N.F."/>
            <person name="Auber R.P."/>
            <person name="Gonzalez D.J."/>
            <person name="Wisecaver J.H."/>
            <person name="Moore B.S."/>
        </authorList>
    </citation>
    <scope>NUCLEOTIDE SEQUENCE [LARGE SCALE GENOMIC DNA]</scope>
    <source>
        <strain evidence="2 3">12B1</strain>
    </source>
</reference>
<gene>
    <name evidence="2" type="ORF">AB1Y20_022901</name>
</gene>
<feature type="signal peptide" evidence="1">
    <location>
        <begin position="1"/>
        <end position="17"/>
    </location>
</feature>
<organism evidence="2 3">
    <name type="scientific">Prymnesium parvum</name>
    <name type="common">Toxic golden alga</name>
    <dbReference type="NCBI Taxonomy" id="97485"/>
    <lineage>
        <taxon>Eukaryota</taxon>
        <taxon>Haptista</taxon>
        <taxon>Haptophyta</taxon>
        <taxon>Prymnesiophyceae</taxon>
        <taxon>Prymnesiales</taxon>
        <taxon>Prymnesiaceae</taxon>
        <taxon>Prymnesium</taxon>
    </lineage>
</organism>
<comment type="caution">
    <text evidence="2">The sequence shown here is derived from an EMBL/GenBank/DDBJ whole genome shotgun (WGS) entry which is preliminary data.</text>
</comment>
<accession>A0AB34JBI6</accession>
<evidence type="ECO:0000256" key="1">
    <source>
        <dbReference type="SAM" id="SignalP"/>
    </source>
</evidence>
<dbReference type="InterPro" id="IPR036673">
    <property type="entry name" value="Cyanovirin-N_sf"/>
</dbReference>
<keyword evidence="3" id="KW-1185">Reference proteome</keyword>
<protein>
    <submittedName>
        <fullName evidence="2">Uncharacterized protein</fullName>
    </submittedName>
</protein>
<dbReference type="AlphaFoldDB" id="A0AB34JBI6"/>
<keyword evidence="1" id="KW-0732">Signal</keyword>
<evidence type="ECO:0000313" key="2">
    <source>
        <dbReference type="EMBL" id="KAL1519375.1"/>
    </source>
</evidence>
<dbReference type="Gene3D" id="2.30.60.10">
    <property type="entry name" value="Cyanovirin-N"/>
    <property type="match status" value="1"/>
</dbReference>
<feature type="chain" id="PRO_5044318950" evidence="1">
    <location>
        <begin position="18"/>
        <end position="549"/>
    </location>
</feature>
<evidence type="ECO:0000313" key="3">
    <source>
        <dbReference type="Proteomes" id="UP001515480"/>
    </source>
</evidence>
<dbReference type="EMBL" id="JBGBPQ010000009">
    <property type="protein sequence ID" value="KAL1519375.1"/>
    <property type="molecule type" value="Genomic_DNA"/>
</dbReference>
<proteinExistence type="predicted"/>
<dbReference type="Proteomes" id="UP001515480">
    <property type="component" value="Unassembled WGS sequence"/>
</dbReference>